<dbReference type="Proteomes" id="UP000275408">
    <property type="component" value="Unassembled WGS sequence"/>
</dbReference>
<comment type="caution">
    <text evidence="1">The sequence shown here is derived from an EMBL/GenBank/DDBJ whole genome shotgun (WGS) entry which is preliminary data.</text>
</comment>
<reference evidence="1 2" key="1">
    <citation type="journal article" date="2018" name="Sci. Rep.">
        <title>Comparative analysis of the Pocillopora damicornis genome highlights role of immune system in coral evolution.</title>
        <authorList>
            <person name="Cunning R."/>
            <person name="Bay R.A."/>
            <person name="Gillette P."/>
            <person name="Baker A.C."/>
            <person name="Traylor-Knowles N."/>
        </authorList>
    </citation>
    <scope>NUCLEOTIDE SEQUENCE [LARGE SCALE GENOMIC DNA]</scope>
    <source>
        <strain evidence="1">RSMAS</strain>
        <tissue evidence="1">Whole animal</tissue>
    </source>
</reference>
<organism evidence="1 2">
    <name type="scientific">Pocillopora damicornis</name>
    <name type="common">Cauliflower coral</name>
    <name type="synonym">Millepora damicornis</name>
    <dbReference type="NCBI Taxonomy" id="46731"/>
    <lineage>
        <taxon>Eukaryota</taxon>
        <taxon>Metazoa</taxon>
        <taxon>Cnidaria</taxon>
        <taxon>Anthozoa</taxon>
        <taxon>Hexacorallia</taxon>
        <taxon>Scleractinia</taxon>
        <taxon>Astrocoeniina</taxon>
        <taxon>Pocilloporidae</taxon>
        <taxon>Pocillopora</taxon>
    </lineage>
</organism>
<accession>A0A3M6U200</accession>
<protein>
    <submittedName>
        <fullName evidence="1">Uncharacterized protein</fullName>
    </submittedName>
</protein>
<keyword evidence="2" id="KW-1185">Reference proteome</keyword>
<proteinExistence type="predicted"/>
<evidence type="ECO:0000313" key="2">
    <source>
        <dbReference type="Proteomes" id="UP000275408"/>
    </source>
</evidence>
<feature type="non-terminal residue" evidence="1">
    <location>
        <position position="50"/>
    </location>
</feature>
<dbReference type="EMBL" id="RCHS01002387">
    <property type="protein sequence ID" value="RMX47682.1"/>
    <property type="molecule type" value="Genomic_DNA"/>
</dbReference>
<name>A0A3M6U200_POCDA</name>
<sequence>MLNLFQTSRTFRRGNDNLKLTPIITSQMKVIKRHLHNSYAFRSEDLKVQA</sequence>
<gene>
    <name evidence="1" type="ORF">pdam_00013598</name>
</gene>
<dbReference type="AlphaFoldDB" id="A0A3M6U200"/>
<evidence type="ECO:0000313" key="1">
    <source>
        <dbReference type="EMBL" id="RMX47682.1"/>
    </source>
</evidence>